<protein>
    <submittedName>
        <fullName evidence="1">Uncharacterized protein</fullName>
    </submittedName>
</protein>
<sequence length="60" mass="6446">MAQSMGVSAQTFYPWQEECLARPSAQISTPMSVARSLSTLAPMSLVLSFCNVLGRSSFAC</sequence>
<evidence type="ECO:0000313" key="1">
    <source>
        <dbReference type="EMBL" id="KAF0899117.1"/>
    </source>
</evidence>
<dbReference type="Proteomes" id="UP000479710">
    <property type="component" value="Unassembled WGS sequence"/>
</dbReference>
<name>A0A6G1CGF0_9ORYZ</name>
<reference evidence="1 2" key="1">
    <citation type="submission" date="2019-11" db="EMBL/GenBank/DDBJ databases">
        <title>Whole genome sequence of Oryza granulata.</title>
        <authorList>
            <person name="Li W."/>
        </authorList>
    </citation>
    <scope>NUCLEOTIDE SEQUENCE [LARGE SCALE GENOMIC DNA]</scope>
    <source>
        <strain evidence="2">cv. Menghai</strain>
        <tissue evidence="1">Leaf</tissue>
    </source>
</reference>
<evidence type="ECO:0000313" key="2">
    <source>
        <dbReference type="Proteomes" id="UP000479710"/>
    </source>
</evidence>
<keyword evidence="2" id="KW-1185">Reference proteome</keyword>
<dbReference type="AlphaFoldDB" id="A0A6G1CGF0"/>
<organism evidence="1 2">
    <name type="scientific">Oryza meyeriana var. granulata</name>
    <dbReference type="NCBI Taxonomy" id="110450"/>
    <lineage>
        <taxon>Eukaryota</taxon>
        <taxon>Viridiplantae</taxon>
        <taxon>Streptophyta</taxon>
        <taxon>Embryophyta</taxon>
        <taxon>Tracheophyta</taxon>
        <taxon>Spermatophyta</taxon>
        <taxon>Magnoliopsida</taxon>
        <taxon>Liliopsida</taxon>
        <taxon>Poales</taxon>
        <taxon>Poaceae</taxon>
        <taxon>BOP clade</taxon>
        <taxon>Oryzoideae</taxon>
        <taxon>Oryzeae</taxon>
        <taxon>Oryzinae</taxon>
        <taxon>Oryza</taxon>
        <taxon>Oryza meyeriana</taxon>
    </lineage>
</organism>
<gene>
    <name evidence="1" type="ORF">E2562_013352</name>
</gene>
<comment type="caution">
    <text evidence="1">The sequence shown here is derived from an EMBL/GenBank/DDBJ whole genome shotgun (WGS) entry which is preliminary data.</text>
</comment>
<accession>A0A6G1CGF0</accession>
<dbReference type="EMBL" id="SPHZ02000009">
    <property type="protein sequence ID" value="KAF0899117.1"/>
    <property type="molecule type" value="Genomic_DNA"/>
</dbReference>
<proteinExistence type="predicted"/>